<dbReference type="Gene3D" id="2.40.10.10">
    <property type="entry name" value="Trypsin-like serine proteases"/>
    <property type="match status" value="1"/>
</dbReference>
<proteinExistence type="predicted"/>
<dbReference type="Pfam" id="PF00089">
    <property type="entry name" value="Trypsin"/>
    <property type="match status" value="1"/>
</dbReference>
<dbReference type="GO" id="GO:0004252">
    <property type="term" value="F:serine-type endopeptidase activity"/>
    <property type="evidence" value="ECO:0007669"/>
    <property type="project" value="InterPro"/>
</dbReference>
<feature type="domain" description="Peptidase S1" evidence="2">
    <location>
        <begin position="1"/>
        <end position="79"/>
    </location>
</feature>
<name>A0A7K6QRY0_9PASS</name>
<evidence type="ECO:0000259" key="2">
    <source>
        <dbReference type="Pfam" id="PF00089"/>
    </source>
</evidence>
<organism evidence="3 4">
    <name type="scientific">Climacteris rufus</name>
    <name type="common">rufous treecreeper</name>
    <dbReference type="NCBI Taxonomy" id="47695"/>
    <lineage>
        <taxon>Eukaryota</taxon>
        <taxon>Metazoa</taxon>
        <taxon>Chordata</taxon>
        <taxon>Craniata</taxon>
        <taxon>Vertebrata</taxon>
        <taxon>Euteleostomi</taxon>
        <taxon>Archelosauria</taxon>
        <taxon>Archosauria</taxon>
        <taxon>Dinosauria</taxon>
        <taxon>Saurischia</taxon>
        <taxon>Theropoda</taxon>
        <taxon>Coelurosauria</taxon>
        <taxon>Aves</taxon>
        <taxon>Neognathae</taxon>
        <taxon>Neoaves</taxon>
        <taxon>Telluraves</taxon>
        <taxon>Australaves</taxon>
        <taxon>Passeriformes</taxon>
        <taxon>Climacteridae</taxon>
        <taxon>Climacteris</taxon>
    </lineage>
</organism>
<reference evidence="3 4" key="1">
    <citation type="submission" date="2019-09" db="EMBL/GenBank/DDBJ databases">
        <title>Bird 10,000 Genomes (B10K) Project - Family phase.</title>
        <authorList>
            <person name="Zhang G."/>
        </authorList>
    </citation>
    <scope>NUCLEOTIDE SEQUENCE [LARGE SCALE GENOMIC DNA]</scope>
    <source>
        <strain evidence="3">B10K-DU-029-53</strain>
    </source>
</reference>
<dbReference type="PANTHER" id="PTHR24271:SF48">
    <property type="entry name" value="KALLIKREIN-14"/>
    <property type="match status" value="1"/>
</dbReference>
<dbReference type="AlphaFoldDB" id="A0A7K6QRY0"/>
<dbReference type="OrthoDB" id="10012881at2759"/>
<dbReference type="Proteomes" id="UP000580879">
    <property type="component" value="Unassembled WGS sequence"/>
</dbReference>
<protein>
    <submittedName>
        <fullName evidence="3">KLK14 protein</fullName>
    </submittedName>
</protein>
<dbReference type="GO" id="GO:0030141">
    <property type="term" value="C:secretory granule"/>
    <property type="evidence" value="ECO:0007669"/>
    <property type="project" value="TreeGrafter"/>
</dbReference>
<keyword evidence="4" id="KW-1185">Reference proteome</keyword>
<keyword evidence="1" id="KW-1015">Disulfide bond</keyword>
<accession>A0A7K6QRY0</accession>
<dbReference type="SUPFAM" id="SSF50494">
    <property type="entry name" value="Trypsin-like serine proteases"/>
    <property type="match status" value="1"/>
</dbReference>
<dbReference type="GO" id="GO:0006508">
    <property type="term" value="P:proteolysis"/>
    <property type="evidence" value="ECO:0007669"/>
    <property type="project" value="InterPro"/>
</dbReference>
<sequence length="90" mass="9618">RLGEDDLRRREGTEQERRVALAVPHPAFDPSTLDNDLLLLKLDRPVALGRAVRPLPLPGACAPPGASCLLSGWGTVTTPQGERGSKVGVR</sequence>
<comment type="caution">
    <text evidence="3">The sequence shown here is derived from an EMBL/GenBank/DDBJ whole genome shotgun (WGS) entry which is preliminary data.</text>
</comment>
<dbReference type="InterPro" id="IPR001254">
    <property type="entry name" value="Trypsin_dom"/>
</dbReference>
<feature type="non-terminal residue" evidence="3">
    <location>
        <position position="90"/>
    </location>
</feature>
<dbReference type="InterPro" id="IPR043504">
    <property type="entry name" value="Peptidase_S1_PA_chymotrypsin"/>
</dbReference>
<dbReference type="EMBL" id="VZRZ01004612">
    <property type="protein sequence ID" value="NWW76540.1"/>
    <property type="molecule type" value="Genomic_DNA"/>
</dbReference>
<evidence type="ECO:0000313" key="4">
    <source>
        <dbReference type="Proteomes" id="UP000580879"/>
    </source>
</evidence>
<feature type="non-terminal residue" evidence="3">
    <location>
        <position position="1"/>
    </location>
</feature>
<dbReference type="InterPro" id="IPR009003">
    <property type="entry name" value="Peptidase_S1_PA"/>
</dbReference>
<evidence type="ECO:0000256" key="1">
    <source>
        <dbReference type="ARBA" id="ARBA00023157"/>
    </source>
</evidence>
<dbReference type="PANTHER" id="PTHR24271">
    <property type="entry name" value="KALLIKREIN-RELATED"/>
    <property type="match status" value="1"/>
</dbReference>
<gene>
    <name evidence="3" type="primary">Klk14_2</name>
    <name evidence="3" type="ORF">CLIRUF_R15434</name>
</gene>
<evidence type="ECO:0000313" key="3">
    <source>
        <dbReference type="EMBL" id="NWW76540.1"/>
    </source>
</evidence>